<name>A0A9D4SDV6_DERFA</name>
<feature type="region of interest" description="Disordered" evidence="1">
    <location>
        <begin position="1"/>
        <end position="24"/>
    </location>
</feature>
<dbReference type="AlphaFoldDB" id="A0A9D4SDV6"/>
<dbReference type="Proteomes" id="UP000828236">
    <property type="component" value="Unassembled WGS sequence"/>
</dbReference>
<evidence type="ECO:0000256" key="1">
    <source>
        <dbReference type="SAM" id="MobiDB-lite"/>
    </source>
</evidence>
<proteinExistence type="predicted"/>
<comment type="caution">
    <text evidence="2">The sequence shown here is derived from an EMBL/GenBank/DDBJ whole genome shotgun (WGS) entry which is preliminary data.</text>
</comment>
<gene>
    <name evidence="2" type="ORF">HUG17_9168</name>
</gene>
<dbReference type="EMBL" id="SDOV01000008">
    <property type="protein sequence ID" value="KAH7638063.1"/>
    <property type="molecule type" value="Genomic_DNA"/>
</dbReference>
<sequence>MSSNSTLLSSSVTSNTSPTSTSLSTATEITTDVNVCRFCLHSAIWIVYKHFAVDFVKHIVNVVKKISF</sequence>
<organism evidence="2">
    <name type="scientific">Dermatophagoides farinae</name>
    <name type="common">American house dust mite</name>
    <dbReference type="NCBI Taxonomy" id="6954"/>
    <lineage>
        <taxon>Eukaryota</taxon>
        <taxon>Metazoa</taxon>
        <taxon>Ecdysozoa</taxon>
        <taxon>Arthropoda</taxon>
        <taxon>Chelicerata</taxon>
        <taxon>Arachnida</taxon>
        <taxon>Acari</taxon>
        <taxon>Acariformes</taxon>
        <taxon>Sarcoptiformes</taxon>
        <taxon>Astigmata</taxon>
        <taxon>Psoroptidia</taxon>
        <taxon>Analgoidea</taxon>
        <taxon>Pyroglyphidae</taxon>
        <taxon>Dermatophagoidinae</taxon>
        <taxon>Dermatophagoides</taxon>
    </lineage>
</organism>
<accession>A0A9D4SDV6</accession>
<evidence type="ECO:0000313" key="2">
    <source>
        <dbReference type="EMBL" id="KAH7638063.1"/>
    </source>
</evidence>
<reference evidence="2" key="1">
    <citation type="submission" date="2020-06" db="EMBL/GenBank/DDBJ databases">
        <authorList>
            <person name="Ji K."/>
            <person name="Li J."/>
        </authorList>
    </citation>
    <scope>NUCLEOTIDE SEQUENCE</scope>
    <source>
        <strain evidence="2">JKM2019</strain>
        <tissue evidence="2">Whole body</tissue>
    </source>
</reference>
<reference evidence="2" key="2">
    <citation type="journal article" date="2021" name="World Allergy Organ. J.">
        <title>Chromosome-level assembly of Dermatophagoides farinae genome and transcriptome reveals two novel allergens Der f 37 and Der f 39.</title>
        <authorList>
            <person name="Chen J."/>
            <person name="Cai Z."/>
            <person name="Fan D."/>
            <person name="Hu J."/>
            <person name="Hou Y."/>
            <person name="He Y."/>
            <person name="Zhang Z."/>
            <person name="Zhao Z."/>
            <person name="Gao P."/>
            <person name="Hu W."/>
            <person name="Sun J."/>
            <person name="Li J."/>
            <person name="Ji K."/>
        </authorList>
    </citation>
    <scope>NUCLEOTIDE SEQUENCE</scope>
    <source>
        <strain evidence="2">JKM2019</strain>
    </source>
</reference>
<protein>
    <submittedName>
        <fullName evidence="2">Uncharacterized protein</fullName>
    </submittedName>
</protein>